<accession>A0A8J3QI73</accession>
<evidence type="ECO:0000259" key="4">
    <source>
        <dbReference type="PROSITE" id="PS51819"/>
    </source>
</evidence>
<evidence type="ECO:0000256" key="1">
    <source>
        <dbReference type="ARBA" id="ARBA00022723"/>
    </source>
</evidence>
<protein>
    <recommendedName>
        <fullName evidence="4">VOC domain-containing protein</fullName>
    </recommendedName>
</protein>
<dbReference type="InterPro" id="IPR051785">
    <property type="entry name" value="MMCE/EMCE_epimerase"/>
</dbReference>
<dbReference type="GO" id="GO:0004493">
    <property type="term" value="F:methylmalonyl-CoA epimerase activity"/>
    <property type="evidence" value="ECO:0007669"/>
    <property type="project" value="TreeGrafter"/>
</dbReference>
<dbReference type="InterPro" id="IPR029068">
    <property type="entry name" value="Glyas_Bleomycin-R_OHBP_Dase"/>
</dbReference>
<dbReference type="GO" id="GO:0046872">
    <property type="term" value="F:metal ion binding"/>
    <property type="evidence" value="ECO:0007669"/>
    <property type="project" value="UniProtKB-KW"/>
</dbReference>
<keyword evidence="1" id="KW-0479">Metal-binding</keyword>
<dbReference type="PANTHER" id="PTHR43048:SF4">
    <property type="entry name" value="RING-CLEAVING DIOXYGENASE-RELATED"/>
    <property type="match status" value="1"/>
</dbReference>
<feature type="compositionally biased region" description="Basic and acidic residues" evidence="2">
    <location>
        <begin position="151"/>
        <end position="160"/>
    </location>
</feature>
<sequence>MGAGMQSWPFGAAGAAMLVVGVALLTTASMRGADKAFVAGTVTVVKVSEAPLSTDFGRCEMQVLVDAPGHPGQTVVIRDPRVPVIKWPDIGETLPALVAVADARRVKIQWERVGTYGQQYDNEAYDNEAYDSAFVANADYEVDPDYGVPLKTDELPHKTAEIPLVEEDYSREEEPRRPEPAPPEPEPASSLPRRQPSPSPAARGETSVAVLEGELVDAEVPMQRAAVFSEHVDVLDFSDVPEPRAATPPSSGPAFTEDSAAKVIITQPQARPASAGSIHGIGYTIMVTELDQSMRFYRDMLGFYEIDGGPDTVILASGDTRIVLVAAHDQAPVNRRLVHLNLEVGDVDAIYQELKIRGVRFTYAPRVVNRGERLELVAAAFKDPDGHGIAITQWKARSVV</sequence>
<feature type="compositionally biased region" description="Low complexity" evidence="2">
    <location>
        <begin position="187"/>
        <end position="203"/>
    </location>
</feature>
<dbReference type="SUPFAM" id="SSF54593">
    <property type="entry name" value="Glyoxalase/Bleomycin resistance protein/Dihydroxybiphenyl dioxygenase"/>
    <property type="match status" value="1"/>
</dbReference>
<feature type="region of interest" description="Disordered" evidence="2">
    <location>
        <begin position="147"/>
        <end position="206"/>
    </location>
</feature>
<dbReference type="Pfam" id="PF00903">
    <property type="entry name" value="Glyoxalase"/>
    <property type="match status" value="1"/>
</dbReference>
<gene>
    <name evidence="5" type="ORF">Rhe02_94100</name>
</gene>
<dbReference type="EMBL" id="BONY01000129">
    <property type="protein sequence ID" value="GIH11343.1"/>
    <property type="molecule type" value="Genomic_DNA"/>
</dbReference>
<organism evidence="5 6">
    <name type="scientific">Rhizocola hellebori</name>
    <dbReference type="NCBI Taxonomy" id="1392758"/>
    <lineage>
        <taxon>Bacteria</taxon>
        <taxon>Bacillati</taxon>
        <taxon>Actinomycetota</taxon>
        <taxon>Actinomycetes</taxon>
        <taxon>Micromonosporales</taxon>
        <taxon>Micromonosporaceae</taxon>
        <taxon>Rhizocola</taxon>
    </lineage>
</organism>
<comment type="caution">
    <text evidence="5">The sequence shown here is derived from an EMBL/GenBank/DDBJ whole genome shotgun (WGS) entry which is preliminary data.</text>
</comment>
<dbReference type="InterPro" id="IPR004360">
    <property type="entry name" value="Glyas_Fos-R_dOase_dom"/>
</dbReference>
<evidence type="ECO:0000256" key="3">
    <source>
        <dbReference type="SAM" id="Phobius"/>
    </source>
</evidence>
<keyword evidence="3" id="KW-0812">Transmembrane</keyword>
<reference evidence="5" key="1">
    <citation type="submission" date="2021-01" db="EMBL/GenBank/DDBJ databases">
        <title>Whole genome shotgun sequence of Rhizocola hellebori NBRC 109834.</title>
        <authorList>
            <person name="Komaki H."/>
            <person name="Tamura T."/>
        </authorList>
    </citation>
    <scope>NUCLEOTIDE SEQUENCE</scope>
    <source>
        <strain evidence="5">NBRC 109834</strain>
    </source>
</reference>
<evidence type="ECO:0000313" key="6">
    <source>
        <dbReference type="Proteomes" id="UP000612899"/>
    </source>
</evidence>
<dbReference type="InterPro" id="IPR037523">
    <property type="entry name" value="VOC_core"/>
</dbReference>
<evidence type="ECO:0000313" key="5">
    <source>
        <dbReference type="EMBL" id="GIH11343.1"/>
    </source>
</evidence>
<feature type="domain" description="VOC" evidence="4">
    <location>
        <begin position="277"/>
        <end position="394"/>
    </location>
</feature>
<keyword evidence="3" id="KW-0472">Membrane</keyword>
<dbReference type="PROSITE" id="PS51819">
    <property type="entry name" value="VOC"/>
    <property type="match status" value="1"/>
</dbReference>
<proteinExistence type="predicted"/>
<keyword evidence="6" id="KW-1185">Reference proteome</keyword>
<dbReference type="Gene3D" id="3.10.180.10">
    <property type="entry name" value="2,3-Dihydroxybiphenyl 1,2-Dioxygenase, domain 1"/>
    <property type="match status" value="1"/>
</dbReference>
<evidence type="ECO:0000256" key="2">
    <source>
        <dbReference type="SAM" id="MobiDB-lite"/>
    </source>
</evidence>
<name>A0A8J3QI73_9ACTN</name>
<dbReference type="GO" id="GO:0046491">
    <property type="term" value="P:L-methylmalonyl-CoA metabolic process"/>
    <property type="evidence" value="ECO:0007669"/>
    <property type="project" value="TreeGrafter"/>
</dbReference>
<keyword evidence="3" id="KW-1133">Transmembrane helix</keyword>
<dbReference type="AlphaFoldDB" id="A0A8J3QI73"/>
<dbReference type="PANTHER" id="PTHR43048">
    <property type="entry name" value="METHYLMALONYL-COA EPIMERASE"/>
    <property type="match status" value="1"/>
</dbReference>
<dbReference type="Proteomes" id="UP000612899">
    <property type="component" value="Unassembled WGS sequence"/>
</dbReference>
<feature type="transmembrane region" description="Helical" evidence="3">
    <location>
        <begin position="6"/>
        <end position="25"/>
    </location>
</feature>
<dbReference type="CDD" id="cd06587">
    <property type="entry name" value="VOC"/>
    <property type="match status" value="1"/>
</dbReference>